<dbReference type="GO" id="GO:0046556">
    <property type="term" value="F:alpha-L-arabinofuranosidase activity"/>
    <property type="evidence" value="ECO:0007669"/>
    <property type="project" value="InterPro"/>
</dbReference>
<dbReference type="OrthoDB" id="177947at2"/>
<dbReference type="GO" id="GO:0046373">
    <property type="term" value="P:L-arabinose metabolic process"/>
    <property type="evidence" value="ECO:0007669"/>
    <property type="project" value="InterPro"/>
</dbReference>
<dbReference type="InterPro" id="IPR007934">
    <property type="entry name" value="AbfB_ABD"/>
</dbReference>
<proteinExistence type="predicted"/>
<sequence length="143" mass="16990">MAIRLQSFNFPEFFVRHQNFEGELMKLNTPGFEDDFAWNEEFAGTDGDGFTLVRFRSKNFPDRVLRHKDFRMVLEPDNQSNQFRQDSTFRRKRGLTGDSEAGWRSYEAINFPGHFIRHRDFHLFMDSKQPKLSADATFKRVTL</sequence>
<dbReference type="AlphaFoldDB" id="A0A370HC63"/>
<name>A0A370HC63_9NOCA</name>
<reference evidence="2 3" key="1">
    <citation type="submission" date="2018-07" db="EMBL/GenBank/DDBJ databases">
        <title>Genomic Encyclopedia of Type Strains, Phase IV (KMG-IV): sequencing the most valuable type-strain genomes for metagenomic binning, comparative biology and taxonomic classification.</title>
        <authorList>
            <person name="Goeker M."/>
        </authorList>
    </citation>
    <scope>NUCLEOTIDE SEQUENCE [LARGE SCALE GENOMIC DNA]</scope>
    <source>
        <strain evidence="2 3">DSM 44952</strain>
    </source>
</reference>
<dbReference type="Proteomes" id="UP000255355">
    <property type="component" value="Unassembled WGS sequence"/>
</dbReference>
<dbReference type="Gene3D" id="2.80.10.50">
    <property type="match status" value="1"/>
</dbReference>
<accession>A0A370HC63</accession>
<dbReference type="Pfam" id="PF05270">
    <property type="entry name" value="AbfB"/>
    <property type="match status" value="1"/>
</dbReference>
<evidence type="ECO:0000313" key="2">
    <source>
        <dbReference type="EMBL" id="RDI54081.1"/>
    </source>
</evidence>
<protein>
    <submittedName>
        <fullName evidence="2">Alpha-L-arabinofuranosidase B-like protein</fullName>
    </submittedName>
</protein>
<dbReference type="STRING" id="1210089.GCA_001613165_01591"/>
<evidence type="ECO:0000313" key="3">
    <source>
        <dbReference type="Proteomes" id="UP000255355"/>
    </source>
</evidence>
<dbReference type="SUPFAM" id="SSF110221">
    <property type="entry name" value="AbfB domain"/>
    <property type="match status" value="1"/>
</dbReference>
<gene>
    <name evidence="2" type="ORF">DFR68_102204</name>
</gene>
<comment type="caution">
    <text evidence="2">The sequence shown here is derived from an EMBL/GenBank/DDBJ whole genome shotgun (WGS) entry which is preliminary data.</text>
</comment>
<dbReference type="InterPro" id="IPR036195">
    <property type="entry name" value="AbfB_ABD_sf"/>
</dbReference>
<feature type="domain" description="Alpha-L-arabinofuranosidase B arabinose-binding" evidence="1">
    <location>
        <begin position="53"/>
        <end position="139"/>
    </location>
</feature>
<keyword evidence="3" id="KW-1185">Reference proteome</keyword>
<organism evidence="2 3">
    <name type="scientific">Nocardia mexicana</name>
    <dbReference type="NCBI Taxonomy" id="279262"/>
    <lineage>
        <taxon>Bacteria</taxon>
        <taxon>Bacillati</taxon>
        <taxon>Actinomycetota</taxon>
        <taxon>Actinomycetes</taxon>
        <taxon>Mycobacteriales</taxon>
        <taxon>Nocardiaceae</taxon>
        <taxon>Nocardia</taxon>
    </lineage>
</organism>
<dbReference type="RefSeq" id="WP_068015781.1">
    <property type="nucleotide sequence ID" value="NZ_QQAZ01000002.1"/>
</dbReference>
<dbReference type="EMBL" id="QQAZ01000002">
    <property type="protein sequence ID" value="RDI54081.1"/>
    <property type="molecule type" value="Genomic_DNA"/>
</dbReference>
<evidence type="ECO:0000259" key="1">
    <source>
        <dbReference type="Pfam" id="PF05270"/>
    </source>
</evidence>